<sequence length="118" mass="12623">MTYREGAYVVDTRSAALGQVVGRDGADVQVREPGSGREWGVPPDALRLASHAERVAAGLRETAALLAPGSPVGCTECTDLEAARRAAVNRGGHDAIVDATVALRTHFRDAHILWRRPR</sequence>
<proteinExistence type="predicted"/>
<comment type="caution">
    <text evidence="1">The sequence shown here is derived from an EMBL/GenBank/DDBJ whole genome shotgun (WGS) entry which is preliminary data.</text>
</comment>
<dbReference type="AlphaFoldDB" id="A0A919B2R8"/>
<gene>
    <name evidence="1" type="ORF">GCM10010218_29550</name>
</gene>
<evidence type="ECO:0000313" key="2">
    <source>
        <dbReference type="Proteomes" id="UP000638313"/>
    </source>
</evidence>
<organism evidence="1 2">
    <name type="scientific">Streptomyces mashuensis</name>
    <dbReference type="NCBI Taxonomy" id="33904"/>
    <lineage>
        <taxon>Bacteria</taxon>
        <taxon>Bacillati</taxon>
        <taxon>Actinomycetota</taxon>
        <taxon>Actinomycetes</taxon>
        <taxon>Kitasatosporales</taxon>
        <taxon>Streptomycetaceae</taxon>
        <taxon>Streptomyces</taxon>
    </lineage>
</organism>
<protein>
    <submittedName>
        <fullName evidence="1">Uncharacterized protein</fullName>
    </submittedName>
</protein>
<reference evidence="1" key="1">
    <citation type="journal article" date="2014" name="Int. J. Syst. Evol. Microbiol.">
        <title>Complete genome sequence of Corynebacterium casei LMG S-19264T (=DSM 44701T), isolated from a smear-ripened cheese.</title>
        <authorList>
            <consortium name="US DOE Joint Genome Institute (JGI-PGF)"/>
            <person name="Walter F."/>
            <person name="Albersmeier A."/>
            <person name="Kalinowski J."/>
            <person name="Ruckert C."/>
        </authorList>
    </citation>
    <scope>NUCLEOTIDE SEQUENCE</scope>
    <source>
        <strain evidence="1">JCM 4059</strain>
    </source>
</reference>
<keyword evidence="2" id="KW-1185">Reference proteome</keyword>
<dbReference type="RefSeq" id="WP_190130360.1">
    <property type="nucleotide sequence ID" value="NZ_BNBD01000005.1"/>
</dbReference>
<dbReference type="Proteomes" id="UP000638313">
    <property type="component" value="Unassembled WGS sequence"/>
</dbReference>
<accession>A0A919B2R8</accession>
<reference evidence="1" key="2">
    <citation type="submission" date="2020-09" db="EMBL/GenBank/DDBJ databases">
        <authorList>
            <person name="Sun Q."/>
            <person name="Ohkuma M."/>
        </authorList>
    </citation>
    <scope>NUCLEOTIDE SEQUENCE</scope>
    <source>
        <strain evidence="1">JCM 4059</strain>
    </source>
</reference>
<name>A0A919B2R8_9ACTN</name>
<dbReference type="EMBL" id="BNBD01000005">
    <property type="protein sequence ID" value="GHF46378.1"/>
    <property type="molecule type" value="Genomic_DNA"/>
</dbReference>
<evidence type="ECO:0000313" key="1">
    <source>
        <dbReference type="EMBL" id="GHF46378.1"/>
    </source>
</evidence>